<dbReference type="Pfam" id="PF00892">
    <property type="entry name" value="EamA"/>
    <property type="match status" value="2"/>
</dbReference>
<dbReference type="GO" id="GO:0016020">
    <property type="term" value="C:membrane"/>
    <property type="evidence" value="ECO:0007669"/>
    <property type="project" value="UniProtKB-SubCell"/>
</dbReference>
<feature type="transmembrane region" description="Helical" evidence="6">
    <location>
        <begin position="132"/>
        <end position="151"/>
    </location>
</feature>
<keyword evidence="9" id="KW-1185">Reference proteome</keyword>
<evidence type="ECO:0000256" key="4">
    <source>
        <dbReference type="ARBA" id="ARBA00022989"/>
    </source>
</evidence>
<evidence type="ECO:0000313" key="9">
    <source>
        <dbReference type="Proteomes" id="UP000007460"/>
    </source>
</evidence>
<evidence type="ECO:0000256" key="5">
    <source>
        <dbReference type="ARBA" id="ARBA00023136"/>
    </source>
</evidence>
<comment type="similarity">
    <text evidence="2">Belongs to the EamA transporter family.</text>
</comment>
<keyword evidence="4 6" id="KW-1133">Transmembrane helix</keyword>
<feature type="transmembrane region" description="Helical" evidence="6">
    <location>
        <begin position="193"/>
        <end position="214"/>
    </location>
</feature>
<comment type="subcellular location">
    <subcellularLocation>
        <location evidence="1">Membrane</location>
        <topology evidence="1">Multi-pass membrane protein</topology>
    </subcellularLocation>
</comment>
<keyword evidence="5 6" id="KW-0472">Membrane</keyword>
<evidence type="ECO:0000259" key="7">
    <source>
        <dbReference type="Pfam" id="PF00892"/>
    </source>
</evidence>
<evidence type="ECO:0000256" key="1">
    <source>
        <dbReference type="ARBA" id="ARBA00004141"/>
    </source>
</evidence>
<reference evidence="8 9" key="1">
    <citation type="journal article" date="2010" name="J. Bacteriol.">
        <title>Complete genome sequence of "Candidatus Puniceispirillum marinum" IMCC1322, a representative of the SAR116 clade in the Alphaproteobacteria.</title>
        <authorList>
            <person name="Oh H.M."/>
            <person name="Kwon K.K."/>
            <person name="Kang I."/>
            <person name="Kang S.G."/>
            <person name="Lee J.H."/>
            <person name="Kim S.J."/>
            <person name="Cho J.C."/>
        </authorList>
    </citation>
    <scope>NUCLEOTIDE SEQUENCE [LARGE SCALE GENOMIC DNA]</scope>
    <source>
        <strain evidence="8 9">IMCC1322</strain>
    </source>
</reference>
<dbReference type="InterPro" id="IPR050638">
    <property type="entry name" value="AA-Vitamin_Transporters"/>
</dbReference>
<dbReference type="AlphaFoldDB" id="D5BUL4"/>
<feature type="transmembrane region" description="Helical" evidence="6">
    <location>
        <begin position="40"/>
        <end position="58"/>
    </location>
</feature>
<organism evidence="8 9">
    <name type="scientific">Puniceispirillum marinum (strain IMCC1322)</name>
    <dbReference type="NCBI Taxonomy" id="488538"/>
    <lineage>
        <taxon>Bacteria</taxon>
        <taxon>Pseudomonadati</taxon>
        <taxon>Pseudomonadota</taxon>
        <taxon>Alphaproteobacteria</taxon>
        <taxon>Candidatus Puniceispirillales</taxon>
        <taxon>Candidatus Puniceispirillaceae</taxon>
        <taxon>Candidatus Puniceispirillum</taxon>
    </lineage>
</organism>
<dbReference type="eggNOG" id="COG0697">
    <property type="taxonomic scope" value="Bacteria"/>
</dbReference>
<dbReference type="EMBL" id="CP001751">
    <property type="protein sequence ID" value="ADE39961.1"/>
    <property type="molecule type" value="Genomic_DNA"/>
</dbReference>
<gene>
    <name evidence="8" type="ordered locus">SAR116_1719</name>
</gene>
<evidence type="ECO:0000256" key="3">
    <source>
        <dbReference type="ARBA" id="ARBA00022692"/>
    </source>
</evidence>
<name>D5BUL4_PUNMI</name>
<evidence type="ECO:0000256" key="6">
    <source>
        <dbReference type="SAM" id="Phobius"/>
    </source>
</evidence>
<feature type="transmembrane region" description="Helical" evidence="6">
    <location>
        <begin position="163"/>
        <end position="181"/>
    </location>
</feature>
<sequence>MGQTIAPTSHMIKFSIIGGLIGIAFPHIIFFIGIKSVDVGIASAMISGIPILIYLLSIICRQEIFSLRRLIGVAFGFGGVALIAMGALTENMLLSAPFLGLALILLSTFFYATNVIYISIFLPTNIPKIQAASWMMIFGSAPIWAYVLLGYDTGIIIENVTNSAFRYVLVHCVISGAAYWLSFQIIANHGPVIYSVAAYLMVVFGIIIGVLGFQENYTNADLSGVALILIGVLIVTLKSHQKLTDPKLEPPQT</sequence>
<dbReference type="InterPro" id="IPR037185">
    <property type="entry name" value="EmrE-like"/>
</dbReference>
<dbReference type="InterPro" id="IPR000620">
    <property type="entry name" value="EamA_dom"/>
</dbReference>
<evidence type="ECO:0000256" key="2">
    <source>
        <dbReference type="ARBA" id="ARBA00007362"/>
    </source>
</evidence>
<dbReference type="Gene3D" id="1.10.3730.20">
    <property type="match status" value="1"/>
</dbReference>
<feature type="transmembrane region" description="Helical" evidence="6">
    <location>
        <begin position="12"/>
        <end position="34"/>
    </location>
</feature>
<evidence type="ECO:0000313" key="8">
    <source>
        <dbReference type="EMBL" id="ADE39961.1"/>
    </source>
</evidence>
<feature type="transmembrane region" description="Helical" evidence="6">
    <location>
        <begin position="94"/>
        <end position="120"/>
    </location>
</feature>
<feature type="domain" description="EamA" evidence="7">
    <location>
        <begin position="8"/>
        <end position="84"/>
    </location>
</feature>
<dbReference type="PANTHER" id="PTHR32322:SF2">
    <property type="entry name" value="EAMA DOMAIN-CONTAINING PROTEIN"/>
    <property type="match status" value="1"/>
</dbReference>
<feature type="domain" description="EamA" evidence="7">
    <location>
        <begin position="99"/>
        <end position="236"/>
    </location>
</feature>
<dbReference type="KEGG" id="apb:SAR116_1719"/>
<keyword evidence="3 6" id="KW-0812">Transmembrane</keyword>
<dbReference type="SUPFAM" id="SSF103481">
    <property type="entry name" value="Multidrug resistance efflux transporter EmrE"/>
    <property type="match status" value="2"/>
</dbReference>
<dbReference type="HOGENOM" id="CLU_1097831_0_0_5"/>
<proteinExistence type="inferred from homology"/>
<feature type="transmembrane region" description="Helical" evidence="6">
    <location>
        <begin position="70"/>
        <end position="88"/>
    </location>
</feature>
<dbReference type="PANTHER" id="PTHR32322">
    <property type="entry name" value="INNER MEMBRANE TRANSPORTER"/>
    <property type="match status" value="1"/>
</dbReference>
<accession>D5BUL4</accession>
<feature type="transmembrane region" description="Helical" evidence="6">
    <location>
        <begin position="220"/>
        <end position="237"/>
    </location>
</feature>
<dbReference type="Proteomes" id="UP000007460">
    <property type="component" value="Chromosome"/>
</dbReference>
<protein>
    <recommendedName>
        <fullName evidence="7">EamA domain-containing protein</fullName>
    </recommendedName>
</protein>